<evidence type="ECO:0000256" key="1">
    <source>
        <dbReference type="SAM" id="MobiDB-lite"/>
    </source>
</evidence>
<dbReference type="EMBL" id="OZ034819">
    <property type="protein sequence ID" value="CAL1396113.1"/>
    <property type="molecule type" value="Genomic_DNA"/>
</dbReference>
<gene>
    <name evidence="2" type="ORF">LTRI10_LOCUS36498</name>
</gene>
<dbReference type="Proteomes" id="UP001497516">
    <property type="component" value="Chromosome 6"/>
</dbReference>
<accession>A0AAV2FEF8</accession>
<proteinExistence type="predicted"/>
<feature type="compositionally biased region" description="Basic and acidic residues" evidence="1">
    <location>
        <begin position="107"/>
        <end position="117"/>
    </location>
</feature>
<feature type="region of interest" description="Disordered" evidence="1">
    <location>
        <begin position="99"/>
        <end position="125"/>
    </location>
</feature>
<dbReference type="AlphaFoldDB" id="A0AAV2FEF8"/>
<sequence length="125" mass="14257">MEWLAGHLEEQRCRAAPSEMPFPGGVWRVGDPYQELHQVVLAYRTKQPPSDSQSDFRPASTQTAAFYQPVCFHSLWDQTPAPPYAFHILAVVHPVHPSSNNSYSHDQSLRKENRIGEETQTSPWL</sequence>
<reference evidence="2 3" key="1">
    <citation type="submission" date="2024-04" db="EMBL/GenBank/DDBJ databases">
        <authorList>
            <person name="Fracassetti M."/>
        </authorList>
    </citation>
    <scope>NUCLEOTIDE SEQUENCE [LARGE SCALE GENOMIC DNA]</scope>
</reference>
<protein>
    <submittedName>
        <fullName evidence="2">Uncharacterized protein</fullName>
    </submittedName>
</protein>
<name>A0AAV2FEF8_9ROSI</name>
<evidence type="ECO:0000313" key="3">
    <source>
        <dbReference type="Proteomes" id="UP001497516"/>
    </source>
</evidence>
<organism evidence="2 3">
    <name type="scientific">Linum trigynum</name>
    <dbReference type="NCBI Taxonomy" id="586398"/>
    <lineage>
        <taxon>Eukaryota</taxon>
        <taxon>Viridiplantae</taxon>
        <taxon>Streptophyta</taxon>
        <taxon>Embryophyta</taxon>
        <taxon>Tracheophyta</taxon>
        <taxon>Spermatophyta</taxon>
        <taxon>Magnoliopsida</taxon>
        <taxon>eudicotyledons</taxon>
        <taxon>Gunneridae</taxon>
        <taxon>Pentapetalae</taxon>
        <taxon>rosids</taxon>
        <taxon>fabids</taxon>
        <taxon>Malpighiales</taxon>
        <taxon>Linaceae</taxon>
        <taxon>Linum</taxon>
    </lineage>
</organism>
<keyword evidence="3" id="KW-1185">Reference proteome</keyword>
<evidence type="ECO:0000313" key="2">
    <source>
        <dbReference type="EMBL" id="CAL1396113.1"/>
    </source>
</evidence>